<dbReference type="InterPro" id="IPR052380">
    <property type="entry name" value="Viral_DNA_packaging_terminase"/>
</dbReference>
<dbReference type="Pfam" id="PF04466">
    <property type="entry name" value="Terminase_3"/>
    <property type="match status" value="1"/>
</dbReference>
<dbReference type="Gene3D" id="3.30.420.280">
    <property type="match status" value="1"/>
</dbReference>
<dbReference type="PANTHER" id="PTHR39184:SF1">
    <property type="entry name" value="PBSX PHAGE TERMINASE LARGE SUBUNIT"/>
    <property type="match status" value="1"/>
</dbReference>
<reference evidence="3 4" key="1">
    <citation type="journal article" date="2015" name="Nat. Commun.">
        <title>Lucilia cuprina genome unlocks parasitic fly biology to underpin future interventions.</title>
        <authorList>
            <person name="Anstead C.A."/>
            <person name="Korhonen P.K."/>
            <person name="Young N.D."/>
            <person name="Hall R.S."/>
            <person name="Jex A.R."/>
            <person name="Murali S.C."/>
            <person name="Hughes D.S."/>
            <person name="Lee S.F."/>
            <person name="Perry T."/>
            <person name="Stroehlein A.J."/>
            <person name="Ansell B.R."/>
            <person name="Breugelmans B."/>
            <person name="Hofmann A."/>
            <person name="Qu J."/>
            <person name="Dugan S."/>
            <person name="Lee S.L."/>
            <person name="Chao H."/>
            <person name="Dinh H."/>
            <person name="Han Y."/>
            <person name="Doddapaneni H.V."/>
            <person name="Worley K.C."/>
            <person name="Muzny D.M."/>
            <person name="Ioannidis P."/>
            <person name="Waterhouse R.M."/>
            <person name="Zdobnov E.M."/>
            <person name="James P.J."/>
            <person name="Bagnall N.H."/>
            <person name="Kotze A.C."/>
            <person name="Gibbs R.A."/>
            <person name="Richards S."/>
            <person name="Batterham P."/>
            <person name="Gasser R.B."/>
        </authorList>
    </citation>
    <scope>NUCLEOTIDE SEQUENCE [LARGE SCALE GENOMIC DNA]</scope>
    <source>
        <strain evidence="3 4">LS</strain>
        <tissue evidence="3">Full body</tissue>
    </source>
</reference>
<evidence type="ECO:0000259" key="2">
    <source>
        <dbReference type="Pfam" id="PF17288"/>
    </source>
</evidence>
<dbReference type="EMBL" id="JRES01000367">
    <property type="protein sequence ID" value="KNC31902.1"/>
    <property type="molecule type" value="Genomic_DNA"/>
</dbReference>
<gene>
    <name evidence="3" type="ORF">FF38_03578</name>
</gene>
<dbReference type="InterPro" id="IPR027417">
    <property type="entry name" value="P-loop_NTPase"/>
</dbReference>
<keyword evidence="4" id="KW-1185">Reference proteome</keyword>
<dbReference type="InterPro" id="IPR035412">
    <property type="entry name" value="Terminase_L_N"/>
</dbReference>
<comment type="caution">
    <text evidence="3">The sequence shown here is derived from an EMBL/GenBank/DDBJ whole genome shotgun (WGS) entry which is preliminary data.</text>
</comment>
<name>A0A0L0CI80_LUCCU</name>
<dbReference type="InterPro" id="IPR006437">
    <property type="entry name" value="Phage_terminase_lsu"/>
</dbReference>
<dbReference type="PANTHER" id="PTHR39184">
    <property type="match status" value="1"/>
</dbReference>
<evidence type="ECO:0000313" key="3">
    <source>
        <dbReference type="EMBL" id="KNC31902.1"/>
    </source>
</evidence>
<dbReference type="Proteomes" id="UP000037069">
    <property type="component" value="Unassembled WGS sequence"/>
</dbReference>
<dbReference type="Pfam" id="PF17288">
    <property type="entry name" value="Terminase_3C"/>
    <property type="match status" value="1"/>
</dbReference>
<accession>A0A0L0CI80</accession>
<feature type="domain" description="Phage terminase large subunit N-terminal" evidence="1">
    <location>
        <begin position="114"/>
        <end position="304"/>
    </location>
</feature>
<feature type="domain" description="Phage terminase large subunit C-terminal" evidence="2">
    <location>
        <begin position="334"/>
        <end position="474"/>
    </location>
</feature>
<organism evidence="3 4">
    <name type="scientific">Lucilia cuprina</name>
    <name type="common">Green bottle fly</name>
    <name type="synonym">Australian sheep blowfly</name>
    <dbReference type="NCBI Taxonomy" id="7375"/>
    <lineage>
        <taxon>Eukaryota</taxon>
        <taxon>Metazoa</taxon>
        <taxon>Ecdysozoa</taxon>
        <taxon>Arthropoda</taxon>
        <taxon>Hexapoda</taxon>
        <taxon>Insecta</taxon>
        <taxon>Pterygota</taxon>
        <taxon>Neoptera</taxon>
        <taxon>Endopterygota</taxon>
        <taxon>Diptera</taxon>
        <taxon>Brachycera</taxon>
        <taxon>Muscomorpha</taxon>
        <taxon>Oestroidea</taxon>
        <taxon>Calliphoridae</taxon>
        <taxon>Luciliinae</taxon>
        <taxon>Lucilia</taxon>
    </lineage>
</organism>
<dbReference type="Gene3D" id="3.40.50.300">
    <property type="entry name" value="P-loop containing nucleotide triphosphate hydrolases"/>
    <property type="match status" value="1"/>
</dbReference>
<evidence type="ECO:0000313" key="4">
    <source>
        <dbReference type="Proteomes" id="UP000037069"/>
    </source>
</evidence>
<dbReference type="AlphaFoldDB" id="A0A0L0CI80"/>
<protein>
    <recommendedName>
        <fullName evidence="5">Phage terminase large subunit N-terminal domain-containing protein</fullName>
    </recommendedName>
</protein>
<evidence type="ECO:0000259" key="1">
    <source>
        <dbReference type="Pfam" id="PF04466"/>
    </source>
</evidence>
<dbReference type="InterPro" id="IPR035413">
    <property type="entry name" value="Terminase_L_C"/>
</dbReference>
<proteinExistence type="predicted"/>
<sequence length="489" mass="56548">MSYRSAKRLYKFMGILADFFDRWMTWGASFLHMCAEGKHNNWSILFARIFYTECPCCNFYRGVTVGIVPDQIRCKYGRAARCQARFERGTRDSFDGDQAENPAYADIWQPAENKCFKGGRGSQKSHVIAEYVVLRANRRKERVVGARQFQASIKGSSKALIEEKIIALGMRRDFEVTNTEIRSKRTGSVMNFIGLERNPDSARSLEGCTICWVEEARNISQRSMNTLMPTIRAEGAEIIWSWNPVSPKDPIEKYFVIGERPPATILQHTTFRDNPFFHKTRLPNQMLHMKKTNFKLYKHVWEGEYDDGGEARIFNCKQERMEIPDSIRPQFGMDFGMNNDPNVLLRFYVLHSIQTIYVSHERYLPSSTERWMEYISDVPDVRKHTICADGAAPQTIATMQNAKFKVTAAHKGPGSVLEGIRWLQGWNIVISPDCPRFYEESRLYSWEVDPYDDTNILNVPKDEDNHGWDALRYGTEQNRFGGGVTVRRL</sequence>
<evidence type="ECO:0008006" key="5">
    <source>
        <dbReference type="Google" id="ProtNLM"/>
    </source>
</evidence>
<dbReference type="NCBIfam" id="TIGR01547">
    <property type="entry name" value="phage_term_2"/>
    <property type="match status" value="1"/>
</dbReference>